<dbReference type="AlphaFoldDB" id="A0AAD1UDD7"/>
<feature type="transmembrane region" description="Helical" evidence="1">
    <location>
        <begin position="382"/>
        <end position="407"/>
    </location>
</feature>
<gene>
    <name evidence="2" type="ORF">ECRASSUSDP1_LOCUS5901</name>
</gene>
<sequence length="513" mass="57674">MHNNAAKNDLQDPAVGQASGAGAGPLDWASKYVGEQSNLPIILSILYRIAIIIFGIITLIMAIMAYVQLNAYSNALEDFEENWTTLPLVDITVSTTECPLGYDNLIEREWPGTVHGCDCKRAVWGFSIYPDLDTGSCSYNQTLQGCVDVYPVDSAPLDKFYSAKICGLREGQNFVDTERPRKIAGGIKCPFGHKPCGTGDINQIICVREQERCPINDVQILMNGQAPKPGYEVVPIDSSSGVMLAFTTNYTGLPVIRFKLTEGQVCANPDTDMITEGRIPYKLLNTNNYHSCNQKVSDSYYDTRYDLIGSINEERLLKDNGLYLMLSNLPQYPIEDSSKYTWNLYSNEYNYWNVDCENHKDIDRESMLSLLDDSSNVTKLQFTLLIVSIIYTIVCCLILETISLYMICDKGSESKSFQVISFSIVTILLMVKTYLFWSCVSTANEFEESILQMRESDCSSDYANLMFKNYGDSLIDGRSSNYTGMILSMISLVLTIIFFFIEMGKRSMYDVSH</sequence>
<comment type="caution">
    <text evidence="2">The sequence shown here is derived from an EMBL/GenBank/DDBJ whole genome shotgun (WGS) entry which is preliminary data.</text>
</comment>
<keyword evidence="1" id="KW-0472">Membrane</keyword>
<proteinExistence type="predicted"/>
<accession>A0AAD1UDD7</accession>
<keyword evidence="3" id="KW-1185">Reference proteome</keyword>
<keyword evidence="1" id="KW-1133">Transmembrane helix</keyword>
<organism evidence="2 3">
    <name type="scientific">Euplotes crassus</name>
    <dbReference type="NCBI Taxonomy" id="5936"/>
    <lineage>
        <taxon>Eukaryota</taxon>
        <taxon>Sar</taxon>
        <taxon>Alveolata</taxon>
        <taxon>Ciliophora</taxon>
        <taxon>Intramacronucleata</taxon>
        <taxon>Spirotrichea</taxon>
        <taxon>Hypotrichia</taxon>
        <taxon>Euplotida</taxon>
        <taxon>Euplotidae</taxon>
        <taxon>Moneuplotes</taxon>
    </lineage>
</organism>
<evidence type="ECO:0000313" key="2">
    <source>
        <dbReference type="EMBL" id="CAI2364556.1"/>
    </source>
</evidence>
<name>A0AAD1UDD7_EUPCR</name>
<dbReference type="Proteomes" id="UP001295684">
    <property type="component" value="Unassembled WGS sequence"/>
</dbReference>
<evidence type="ECO:0000256" key="1">
    <source>
        <dbReference type="SAM" id="Phobius"/>
    </source>
</evidence>
<evidence type="ECO:0000313" key="3">
    <source>
        <dbReference type="Proteomes" id="UP001295684"/>
    </source>
</evidence>
<dbReference type="EMBL" id="CAMPGE010005711">
    <property type="protein sequence ID" value="CAI2364556.1"/>
    <property type="molecule type" value="Genomic_DNA"/>
</dbReference>
<feature type="transmembrane region" description="Helical" evidence="1">
    <location>
        <begin position="419"/>
        <end position="437"/>
    </location>
</feature>
<reference evidence="2" key="1">
    <citation type="submission" date="2023-07" db="EMBL/GenBank/DDBJ databases">
        <authorList>
            <consortium name="AG Swart"/>
            <person name="Singh M."/>
            <person name="Singh A."/>
            <person name="Seah K."/>
            <person name="Emmerich C."/>
        </authorList>
    </citation>
    <scope>NUCLEOTIDE SEQUENCE</scope>
    <source>
        <strain evidence="2">DP1</strain>
    </source>
</reference>
<feature type="transmembrane region" description="Helical" evidence="1">
    <location>
        <begin position="45"/>
        <end position="67"/>
    </location>
</feature>
<feature type="transmembrane region" description="Helical" evidence="1">
    <location>
        <begin position="482"/>
        <end position="501"/>
    </location>
</feature>
<keyword evidence="1" id="KW-0812">Transmembrane</keyword>
<protein>
    <submittedName>
        <fullName evidence="2">Uncharacterized protein</fullName>
    </submittedName>
</protein>